<dbReference type="Proteomes" id="UP001183388">
    <property type="component" value="Unassembled WGS sequence"/>
</dbReference>
<evidence type="ECO:0000313" key="1">
    <source>
        <dbReference type="EMBL" id="MDT0308006.1"/>
    </source>
</evidence>
<proteinExistence type="predicted"/>
<comment type="caution">
    <text evidence="1">The sequence shown here is derived from an EMBL/GenBank/DDBJ whole genome shotgun (WGS) entry which is preliminary data.</text>
</comment>
<reference evidence="2" key="1">
    <citation type="submission" date="2023-07" db="EMBL/GenBank/DDBJ databases">
        <title>30 novel species of actinomycetes from the DSMZ collection.</title>
        <authorList>
            <person name="Nouioui I."/>
        </authorList>
    </citation>
    <scope>NUCLEOTIDE SEQUENCE [LARGE SCALE GENOMIC DNA]</scope>
    <source>
        <strain evidence="2">DSM 44917</strain>
    </source>
</reference>
<evidence type="ECO:0000313" key="2">
    <source>
        <dbReference type="Proteomes" id="UP001183388"/>
    </source>
</evidence>
<evidence type="ECO:0008006" key="3">
    <source>
        <dbReference type="Google" id="ProtNLM"/>
    </source>
</evidence>
<sequence length="79" mass="8657">MKRERAGRPVVISGTVDAATVRRGDQVLVGGAVWTVHDIAGAPGGCRWLEFESGERMLMRPHTVFYATRSTRPRPPQGP</sequence>
<dbReference type="EMBL" id="JAVREN010000017">
    <property type="protein sequence ID" value="MDT0308006.1"/>
    <property type="molecule type" value="Genomic_DNA"/>
</dbReference>
<accession>A0ABU2L950</accession>
<dbReference type="RefSeq" id="WP_311630959.1">
    <property type="nucleotide sequence ID" value="NZ_JAVREN010000017.1"/>
</dbReference>
<gene>
    <name evidence="1" type="ORF">RM780_13670</name>
</gene>
<keyword evidence="2" id="KW-1185">Reference proteome</keyword>
<name>A0ABU2L950_9ACTN</name>
<protein>
    <recommendedName>
        <fullName evidence="3">DUF1918 domain-containing protein</fullName>
    </recommendedName>
</protein>
<organism evidence="1 2">
    <name type="scientific">Streptomyces boetiae</name>
    <dbReference type="NCBI Taxonomy" id="3075541"/>
    <lineage>
        <taxon>Bacteria</taxon>
        <taxon>Bacillati</taxon>
        <taxon>Actinomycetota</taxon>
        <taxon>Actinomycetes</taxon>
        <taxon>Kitasatosporales</taxon>
        <taxon>Streptomycetaceae</taxon>
        <taxon>Streptomyces</taxon>
    </lineage>
</organism>